<keyword evidence="6" id="KW-1185">Reference proteome</keyword>
<keyword evidence="2" id="KW-0539">Nucleus</keyword>
<feature type="compositionally biased region" description="Polar residues" evidence="3">
    <location>
        <begin position="491"/>
        <end position="502"/>
    </location>
</feature>
<feature type="compositionally biased region" description="Polar residues" evidence="3">
    <location>
        <begin position="219"/>
        <end position="234"/>
    </location>
</feature>
<dbReference type="HOGENOM" id="CLU_032740_1_0_1"/>
<feature type="region of interest" description="Disordered" evidence="3">
    <location>
        <begin position="386"/>
        <end position="515"/>
    </location>
</feature>
<dbReference type="KEGG" id="cci:CC1G_03464"/>
<feature type="domain" description="HTH CENPB-type" evidence="4">
    <location>
        <begin position="314"/>
        <end position="387"/>
    </location>
</feature>
<dbReference type="PANTHER" id="PTHR19303:SF70">
    <property type="entry name" value="HTH CENPB-TYPE DOMAIN-CONTAINING PROTEIN"/>
    <property type="match status" value="1"/>
</dbReference>
<dbReference type="InterPro" id="IPR007889">
    <property type="entry name" value="HTH_Psq"/>
</dbReference>
<evidence type="ECO:0000313" key="5">
    <source>
        <dbReference type="EMBL" id="EAU86253.2"/>
    </source>
</evidence>
<dbReference type="OMA" id="GMATIDT"/>
<sequence length="592" mass="65254">MDVHTDDNFACYRSDYRQPDRCVSTSGQTQSVASLPACDDTWIYPNYTVPQAFTGRNQMAPMYTTQRHPDQSYPSPSPSVPSPGPRVSPTLDLSSQTLGGLSGDNLSAEFCTRDSSLGPVRTSRSRQAATTYRLSRRTSISDPQLSLDTPESRPSTPADDPSDLVPEQGLSLNINGSCPLQYQPATPTSLCSPYMTPYSEYPQNRPPSGHIDGRPPSPSLTSRSYMASGPSSPTAAYFPDVSPAATYHRNTRMRKHTKKKLDSLEKKRICLYHLDHQNARQEDIAEMFGIERSTVSKILKHKNQWLNVDDNAEAHAKNRPSKFPELEAVMRDFLQEALDKDIPLSDSLIRTRALEIAKGLGISEEKFKASSGWVENFKHRHGIRSGKWTGGVKHVPAFDNPNPGLYGHTAMASRTYQPQLQMDSEDSTSGSPNRESSPELDDDTGDHGRTRPQPLHRPEDQDDSQWASSSSQRLSLSSAAVLPSPLSASSTNSADDGQSPQQCLPGGVDPNSSVVDMHASSTTYLPPESIPYAISTERRIPTLQEAEDAINILIAYIDSNPDRILEHSERTTLTTIKCALFQYASGVPFDRR</sequence>
<proteinExistence type="predicted"/>
<dbReference type="GeneID" id="6012217"/>
<feature type="region of interest" description="Disordered" evidence="3">
    <location>
        <begin position="115"/>
        <end position="171"/>
    </location>
</feature>
<dbReference type="AlphaFoldDB" id="A8NQU1"/>
<gene>
    <name evidence="5" type="ORF">CC1G_03464</name>
</gene>
<dbReference type="SUPFAM" id="SSF46689">
    <property type="entry name" value="Homeodomain-like"/>
    <property type="match status" value="2"/>
</dbReference>
<dbReference type="Gene3D" id="1.10.10.60">
    <property type="entry name" value="Homeodomain-like"/>
    <property type="match status" value="2"/>
</dbReference>
<dbReference type="Pfam" id="PF03221">
    <property type="entry name" value="HTH_Tnp_Tc5"/>
    <property type="match status" value="1"/>
</dbReference>
<feature type="compositionally biased region" description="Polar residues" evidence="3">
    <location>
        <begin position="412"/>
        <end position="435"/>
    </location>
</feature>
<dbReference type="Pfam" id="PF04218">
    <property type="entry name" value="CENP-B_N"/>
    <property type="match status" value="1"/>
</dbReference>
<organism evidence="5 6">
    <name type="scientific">Coprinopsis cinerea (strain Okayama-7 / 130 / ATCC MYA-4618 / FGSC 9003)</name>
    <name type="common">Inky cap fungus</name>
    <name type="synonym">Hormographiella aspergillata</name>
    <dbReference type="NCBI Taxonomy" id="240176"/>
    <lineage>
        <taxon>Eukaryota</taxon>
        <taxon>Fungi</taxon>
        <taxon>Dikarya</taxon>
        <taxon>Basidiomycota</taxon>
        <taxon>Agaricomycotina</taxon>
        <taxon>Agaricomycetes</taxon>
        <taxon>Agaricomycetidae</taxon>
        <taxon>Agaricales</taxon>
        <taxon>Agaricineae</taxon>
        <taxon>Psathyrellaceae</taxon>
        <taxon>Coprinopsis</taxon>
    </lineage>
</organism>
<keyword evidence="1" id="KW-0238">DNA-binding</keyword>
<evidence type="ECO:0000256" key="3">
    <source>
        <dbReference type="SAM" id="MobiDB-lite"/>
    </source>
</evidence>
<comment type="caution">
    <text evidence="5">The sequence shown here is derived from an EMBL/GenBank/DDBJ whole genome shotgun (WGS) entry which is preliminary data.</text>
</comment>
<dbReference type="InParanoid" id="A8NQU1"/>
<dbReference type="OrthoDB" id="9909311at2759"/>
<feature type="compositionally biased region" description="Polar residues" evidence="3">
    <location>
        <begin position="125"/>
        <end position="155"/>
    </location>
</feature>
<feature type="region of interest" description="Disordered" evidence="3">
    <location>
        <begin position="196"/>
        <end position="237"/>
    </location>
</feature>
<name>A8NQU1_COPC7</name>
<evidence type="ECO:0000256" key="2">
    <source>
        <dbReference type="ARBA" id="ARBA00023242"/>
    </source>
</evidence>
<dbReference type="PROSITE" id="PS51253">
    <property type="entry name" value="HTH_CENPB"/>
    <property type="match status" value="1"/>
</dbReference>
<dbReference type="Proteomes" id="UP000001861">
    <property type="component" value="Unassembled WGS sequence"/>
</dbReference>
<evidence type="ECO:0000259" key="4">
    <source>
        <dbReference type="PROSITE" id="PS51253"/>
    </source>
</evidence>
<dbReference type="InterPro" id="IPR009057">
    <property type="entry name" value="Homeodomain-like_sf"/>
</dbReference>
<dbReference type="PANTHER" id="PTHR19303">
    <property type="entry name" value="TRANSPOSON"/>
    <property type="match status" value="1"/>
</dbReference>
<dbReference type="SMART" id="SM00674">
    <property type="entry name" value="CENPB"/>
    <property type="match status" value="1"/>
</dbReference>
<dbReference type="VEuPathDB" id="FungiDB:CC1G_03464"/>
<protein>
    <submittedName>
        <fullName evidence="5">Centromere binding protein B</fullName>
    </submittedName>
</protein>
<dbReference type="GO" id="GO:0005634">
    <property type="term" value="C:nucleus"/>
    <property type="evidence" value="ECO:0007669"/>
    <property type="project" value="TreeGrafter"/>
</dbReference>
<accession>A8NQU1</accession>
<feature type="compositionally biased region" description="Pro residues" evidence="3">
    <location>
        <begin position="75"/>
        <end position="86"/>
    </location>
</feature>
<dbReference type="GO" id="GO:0003677">
    <property type="term" value="F:DNA binding"/>
    <property type="evidence" value="ECO:0007669"/>
    <property type="project" value="UniProtKB-KW"/>
</dbReference>
<feature type="region of interest" description="Disordered" evidence="3">
    <location>
        <begin position="65"/>
        <end position="99"/>
    </location>
</feature>
<dbReference type="InterPro" id="IPR050863">
    <property type="entry name" value="CenT-Element_Derived"/>
</dbReference>
<dbReference type="InterPro" id="IPR006600">
    <property type="entry name" value="HTH_CenpB_DNA-bd_dom"/>
</dbReference>
<dbReference type="EMBL" id="AACS02000008">
    <property type="protein sequence ID" value="EAU86253.2"/>
    <property type="molecule type" value="Genomic_DNA"/>
</dbReference>
<dbReference type="RefSeq" id="XP_001835682.2">
    <property type="nucleotide sequence ID" value="XM_001835630.2"/>
</dbReference>
<dbReference type="eggNOG" id="KOG3105">
    <property type="taxonomic scope" value="Eukaryota"/>
</dbReference>
<evidence type="ECO:0000256" key="1">
    <source>
        <dbReference type="ARBA" id="ARBA00023125"/>
    </source>
</evidence>
<feature type="compositionally biased region" description="Low complexity" evidence="3">
    <location>
        <begin position="464"/>
        <end position="490"/>
    </location>
</feature>
<evidence type="ECO:0000313" key="6">
    <source>
        <dbReference type="Proteomes" id="UP000001861"/>
    </source>
</evidence>
<reference evidence="5 6" key="1">
    <citation type="journal article" date="2010" name="Proc. Natl. Acad. Sci. U.S.A.">
        <title>Insights into evolution of multicellular fungi from the assembled chromosomes of the mushroom Coprinopsis cinerea (Coprinus cinereus).</title>
        <authorList>
            <person name="Stajich J.E."/>
            <person name="Wilke S.K."/>
            <person name="Ahren D."/>
            <person name="Au C.H."/>
            <person name="Birren B.W."/>
            <person name="Borodovsky M."/>
            <person name="Burns C."/>
            <person name="Canback B."/>
            <person name="Casselton L.A."/>
            <person name="Cheng C.K."/>
            <person name="Deng J."/>
            <person name="Dietrich F.S."/>
            <person name="Fargo D.C."/>
            <person name="Farman M.L."/>
            <person name="Gathman A.C."/>
            <person name="Goldberg J."/>
            <person name="Guigo R."/>
            <person name="Hoegger P.J."/>
            <person name="Hooker J.B."/>
            <person name="Huggins A."/>
            <person name="James T.Y."/>
            <person name="Kamada T."/>
            <person name="Kilaru S."/>
            <person name="Kodira C."/>
            <person name="Kues U."/>
            <person name="Kupfer D."/>
            <person name="Kwan H.S."/>
            <person name="Lomsadze A."/>
            <person name="Li W."/>
            <person name="Lilly W.W."/>
            <person name="Ma L.J."/>
            <person name="Mackey A.J."/>
            <person name="Manning G."/>
            <person name="Martin F."/>
            <person name="Muraguchi H."/>
            <person name="Natvig D.O."/>
            <person name="Palmerini H."/>
            <person name="Ramesh M.A."/>
            <person name="Rehmeyer C.J."/>
            <person name="Roe B.A."/>
            <person name="Shenoy N."/>
            <person name="Stanke M."/>
            <person name="Ter-Hovhannisyan V."/>
            <person name="Tunlid A."/>
            <person name="Velagapudi R."/>
            <person name="Vision T.J."/>
            <person name="Zeng Q."/>
            <person name="Zolan M.E."/>
            <person name="Pukkila P.J."/>
        </authorList>
    </citation>
    <scope>NUCLEOTIDE SEQUENCE [LARGE SCALE GENOMIC DNA]</scope>
    <source>
        <strain evidence="6">Okayama-7 / 130 / ATCC MYA-4618 / FGSC 9003</strain>
    </source>
</reference>